<dbReference type="Pfam" id="PF00535">
    <property type="entry name" value="Glycos_transf_2"/>
    <property type="match status" value="1"/>
</dbReference>
<dbReference type="EMBL" id="QFRJ01000007">
    <property type="protein sequence ID" value="PWH85318.1"/>
    <property type="molecule type" value="Genomic_DNA"/>
</dbReference>
<accession>A0A2U2XC13</accession>
<dbReference type="PANTHER" id="PTHR22916:SF3">
    <property type="entry name" value="UDP-GLCNAC:BETAGAL BETA-1,3-N-ACETYLGLUCOSAMINYLTRANSFERASE-LIKE PROTEIN 1"/>
    <property type="match status" value="1"/>
</dbReference>
<dbReference type="OrthoDB" id="6307329at2"/>
<evidence type="ECO:0000259" key="1">
    <source>
        <dbReference type="Pfam" id="PF00535"/>
    </source>
</evidence>
<dbReference type="SUPFAM" id="SSF53448">
    <property type="entry name" value="Nucleotide-diphospho-sugar transferases"/>
    <property type="match status" value="1"/>
</dbReference>
<keyword evidence="3" id="KW-1185">Reference proteome</keyword>
<dbReference type="InterPro" id="IPR001173">
    <property type="entry name" value="Glyco_trans_2-like"/>
</dbReference>
<organism evidence="2 3">
    <name type="scientific">Brumimicrobium oceani</name>
    <dbReference type="NCBI Taxonomy" id="2100725"/>
    <lineage>
        <taxon>Bacteria</taxon>
        <taxon>Pseudomonadati</taxon>
        <taxon>Bacteroidota</taxon>
        <taxon>Flavobacteriia</taxon>
        <taxon>Flavobacteriales</taxon>
        <taxon>Crocinitomicaceae</taxon>
        <taxon>Brumimicrobium</taxon>
    </lineage>
</organism>
<dbReference type="InterPro" id="IPR029044">
    <property type="entry name" value="Nucleotide-diphossugar_trans"/>
</dbReference>
<dbReference type="AlphaFoldDB" id="A0A2U2XC13"/>
<name>A0A2U2XC13_9FLAO</name>
<feature type="domain" description="Glycosyltransferase 2-like" evidence="1">
    <location>
        <begin position="11"/>
        <end position="115"/>
    </location>
</feature>
<sequence>MNSIRENLTFSVVVPTYNRAHLICKTIDSILSQTFTNFEVIVVDDGSTDNTEVVISAKYGDKVKYYKKDNAERAAARNFGTHKSNGKYVLWFDSDDIMYPNYLANAIDIIDNKNAPEVLALSHHYLNAEGTEISREILQLDINKHLYKGNYFACNAVIVRKDIALDNLFNEDRELTASEDYELWLRLAAQFKIHTSKKITWALIVHKERSVTSMIDANKLINRFEKFIYYTTSNQEVMKFLGNKASYFIMKNYLILAVDLAANKHKKEAKKYLKKALKADKKALFNRTLYATLKHLIL</sequence>
<dbReference type="Gene3D" id="3.90.550.10">
    <property type="entry name" value="Spore Coat Polysaccharide Biosynthesis Protein SpsA, Chain A"/>
    <property type="match status" value="1"/>
</dbReference>
<evidence type="ECO:0000313" key="3">
    <source>
        <dbReference type="Proteomes" id="UP000245370"/>
    </source>
</evidence>
<dbReference type="GO" id="GO:0016758">
    <property type="term" value="F:hexosyltransferase activity"/>
    <property type="evidence" value="ECO:0007669"/>
    <property type="project" value="UniProtKB-ARBA"/>
</dbReference>
<evidence type="ECO:0000313" key="2">
    <source>
        <dbReference type="EMBL" id="PWH85318.1"/>
    </source>
</evidence>
<reference evidence="2 3" key="2">
    <citation type="submission" date="2018-05" db="EMBL/GenBank/DDBJ databases">
        <authorList>
            <person name="Lanie J.A."/>
            <person name="Ng W.-L."/>
            <person name="Kazmierczak K.M."/>
            <person name="Andrzejewski T.M."/>
            <person name="Davidsen T.M."/>
            <person name="Wayne K.J."/>
            <person name="Tettelin H."/>
            <person name="Glass J.I."/>
            <person name="Rusch D."/>
            <person name="Podicherti R."/>
            <person name="Tsui H.-C.T."/>
            <person name="Winkler M.E."/>
        </authorList>
    </citation>
    <scope>NUCLEOTIDE SEQUENCE [LARGE SCALE GENOMIC DNA]</scope>
    <source>
        <strain evidence="2 3">C305</strain>
    </source>
</reference>
<dbReference type="PANTHER" id="PTHR22916">
    <property type="entry name" value="GLYCOSYLTRANSFERASE"/>
    <property type="match status" value="1"/>
</dbReference>
<gene>
    <name evidence="2" type="ORF">DIT68_10300</name>
</gene>
<dbReference type="RefSeq" id="WP_109359720.1">
    <property type="nucleotide sequence ID" value="NZ_QFRJ01000007.1"/>
</dbReference>
<protein>
    <recommendedName>
        <fullName evidence="1">Glycosyltransferase 2-like domain-containing protein</fullName>
    </recommendedName>
</protein>
<dbReference type="Proteomes" id="UP000245370">
    <property type="component" value="Unassembled WGS sequence"/>
</dbReference>
<comment type="caution">
    <text evidence="2">The sequence shown here is derived from an EMBL/GenBank/DDBJ whole genome shotgun (WGS) entry which is preliminary data.</text>
</comment>
<reference evidence="2 3" key="1">
    <citation type="submission" date="2018-05" db="EMBL/GenBank/DDBJ databases">
        <title>Brumimicrobium oceani sp. nov., isolated from coastal sediment.</title>
        <authorList>
            <person name="Kou Y."/>
        </authorList>
    </citation>
    <scope>NUCLEOTIDE SEQUENCE [LARGE SCALE GENOMIC DNA]</scope>
    <source>
        <strain evidence="2 3">C305</strain>
    </source>
</reference>
<proteinExistence type="predicted"/>